<dbReference type="Pfam" id="PF08984">
    <property type="entry name" value="DUF1858"/>
    <property type="match status" value="1"/>
</dbReference>
<sequence length="71" mass="7755">MKITKDMKIADVLKKHPASKIVLLKYIPACITCGGASAESIERGARMHGIDPDVLVNELNRAPKPREKSEA</sequence>
<evidence type="ECO:0000313" key="2">
    <source>
        <dbReference type="EMBL" id="RJP67842.1"/>
    </source>
</evidence>
<evidence type="ECO:0000259" key="1">
    <source>
        <dbReference type="Pfam" id="PF08984"/>
    </source>
</evidence>
<dbReference type="AlphaFoldDB" id="A0A419EUE8"/>
<dbReference type="InterPro" id="IPR015077">
    <property type="entry name" value="DUF1858"/>
</dbReference>
<dbReference type="PANTHER" id="PTHR39341">
    <property type="entry name" value="BSL7085 PROTEIN"/>
    <property type="match status" value="1"/>
</dbReference>
<dbReference type="Gene3D" id="1.10.3910.10">
    <property type="entry name" value="SP0561-like"/>
    <property type="match status" value="1"/>
</dbReference>
<feature type="domain" description="DUF1858" evidence="1">
    <location>
        <begin position="3"/>
        <end position="56"/>
    </location>
</feature>
<dbReference type="InterPro" id="IPR038062">
    <property type="entry name" value="ScdA-like_N_sf"/>
</dbReference>
<accession>A0A419EUE8</accession>
<protein>
    <submittedName>
        <fullName evidence="2">DUF1858 domain-containing protein</fullName>
    </submittedName>
</protein>
<dbReference type="EMBL" id="QZKI01000098">
    <property type="protein sequence ID" value="RJP67842.1"/>
    <property type="molecule type" value="Genomic_DNA"/>
</dbReference>
<evidence type="ECO:0000313" key="3">
    <source>
        <dbReference type="Proteomes" id="UP000285961"/>
    </source>
</evidence>
<dbReference type="Proteomes" id="UP000285961">
    <property type="component" value="Unassembled WGS sequence"/>
</dbReference>
<comment type="caution">
    <text evidence="2">The sequence shown here is derived from an EMBL/GenBank/DDBJ whole genome shotgun (WGS) entry which is preliminary data.</text>
</comment>
<dbReference type="SUPFAM" id="SSF140683">
    <property type="entry name" value="SP0561-like"/>
    <property type="match status" value="1"/>
</dbReference>
<reference evidence="2 3" key="1">
    <citation type="journal article" date="2017" name="ISME J.">
        <title>Energy and carbon metabolisms in a deep terrestrial subsurface fluid microbial community.</title>
        <authorList>
            <person name="Momper L."/>
            <person name="Jungbluth S.P."/>
            <person name="Lee M.D."/>
            <person name="Amend J.P."/>
        </authorList>
    </citation>
    <scope>NUCLEOTIDE SEQUENCE [LARGE SCALE GENOMIC DNA]</scope>
    <source>
        <strain evidence="2">SURF_17</strain>
    </source>
</reference>
<name>A0A419EUE8_9BACT</name>
<dbReference type="NCBIfam" id="TIGR03980">
    <property type="entry name" value="prismane_assoc"/>
    <property type="match status" value="1"/>
</dbReference>
<gene>
    <name evidence="2" type="ORF">C4532_13920</name>
</gene>
<dbReference type="InterPro" id="IPR023883">
    <property type="entry name" value="CHP03980_redox-disulphide"/>
</dbReference>
<dbReference type="PANTHER" id="PTHR39341:SF1">
    <property type="entry name" value="DUF1858 DOMAIN-CONTAINING PROTEIN"/>
    <property type="match status" value="1"/>
</dbReference>
<organism evidence="2 3">
    <name type="scientific">Candidatus Abyssobacteria bacterium SURF_17</name>
    <dbReference type="NCBI Taxonomy" id="2093361"/>
    <lineage>
        <taxon>Bacteria</taxon>
        <taxon>Pseudomonadati</taxon>
        <taxon>Candidatus Hydrogenedentota</taxon>
        <taxon>Candidatus Abyssobacteria</taxon>
    </lineage>
</organism>
<proteinExistence type="predicted"/>